<protein>
    <submittedName>
        <fullName evidence="9">DEAD/DEAH box helicase</fullName>
        <ecNumber evidence="9">3.6.4.-</ecNumber>
    </submittedName>
</protein>
<evidence type="ECO:0000259" key="7">
    <source>
        <dbReference type="PROSITE" id="PS51192"/>
    </source>
</evidence>
<feature type="compositionally biased region" description="Basic and acidic residues" evidence="6">
    <location>
        <begin position="500"/>
        <end position="518"/>
    </location>
</feature>
<evidence type="ECO:0000256" key="4">
    <source>
        <dbReference type="ARBA" id="ARBA00022840"/>
    </source>
</evidence>
<comment type="caution">
    <text evidence="9">The sequence shown here is derived from an EMBL/GenBank/DDBJ whole genome shotgun (WGS) entry which is preliminary data.</text>
</comment>
<dbReference type="GO" id="GO:0004386">
    <property type="term" value="F:helicase activity"/>
    <property type="evidence" value="ECO:0007669"/>
    <property type="project" value="UniProtKB-KW"/>
</dbReference>
<dbReference type="SUPFAM" id="SSF54928">
    <property type="entry name" value="RNA-binding domain, RBD"/>
    <property type="match status" value="1"/>
</dbReference>
<evidence type="ECO:0000256" key="2">
    <source>
        <dbReference type="ARBA" id="ARBA00022801"/>
    </source>
</evidence>
<keyword evidence="4" id="KW-0067">ATP-binding</keyword>
<evidence type="ECO:0000256" key="1">
    <source>
        <dbReference type="ARBA" id="ARBA00022741"/>
    </source>
</evidence>
<dbReference type="EC" id="3.6.4.-" evidence="9"/>
<dbReference type="GO" id="GO:0016787">
    <property type="term" value="F:hydrolase activity"/>
    <property type="evidence" value="ECO:0007669"/>
    <property type="project" value="UniProtKB-KW"/>
</dbReference>
<dbReference type="Pfam" id="PF03880">
    <property type="entry name" value="DbpA"/>
    <property type="match status" value="1"/>
</dbReference>
<dbReference type="InterPro" id="IPR027417">
    <property type="entry name" value="P-loop_NTPase"/>
</dbReference>
<evidence type="ECO:0000256" key="3">
    <source>
        <dbReference type="ARBA" id="ARBA00022806"/>
    </source>
</evidence>
<gene>
    <name evidence="9" type="ORF">WI372_10330</name>
</gene>
<dbReference type="Pfam" id="PF00270">
    <property type="entry name" value="DEAD"/>
    <property type="match status" value="1"/>
</dbReference>
<dbReference type="InterPro" id="IPR050079">
    <property type="entry name" value="DEAD_box_RNA_helicase"/>
</dbReference>
<dbReference type="Proteomes" id="UP001484239">
    <property type="component" value="Unassembled WGS sequence"/>
</dbReference>
<dbReference type="EMBL" id="JBBHLI010000005">
    <property type="protein sequence ID" value="MEK9501372.1"/>
    <property type="molecule type" value="Genomic_DNA"/>
</dbReference>
<proteinExistence type="predicted"/>
<dbReference type="InterPro" id="IPR005580">
    <property type="entry name" value="DbpA/CsdA_RNA-bd_dom"/>
</dbReference>
<keyword evidence="1" id="KW-0547">Nucleotide-binding</keyword>
<feature type="compositionally biased region" description="Gly residues" evidence="6">
    <location>
        <begin position="519"/>
        <end position="542"/>
    </location>
</feature>
<dbReference type="InterPro" id="IPR035979">
    <property type="entry name" value="RBD_domain_sf"/>
</dbReference>
<keyword evidence="10" id="KW-1185">Reference proteome</keyword>
<feature type="domain" description="Helicase ATP-binding" evidence="7">
    <location>
        <begin position="33"/>
        <end position="196"/>
    </location>
</feature>
<dbReference type="RefSeq" id="WP_405286855.1">
    <property type="nucleotide sequence ID" value="NZ_JBBHLI010000005.1"/>
</dbReference>
<evidence type="ECO:0000256" key="5">
    <source>
        <dbReference type="PROSITE-ProRule" id="PRU00552"/>
    </source>
</evidence>
<dbReference type="InterPro" id="IPR014014">
    <property type="entry name" value="RNA_helicase_DEAD_Q_motif"/>
</dbReference>
<dbReference type="InterPro" id="IPR011545">
    <property type="entry name" value="DEAD/DEAH_box_helicase_dom"/>
</dbReference>
<dbReference type="InterPro" id="IPR014001">
    <property type="entry name" value="Helicase_ATP-bd"/>
</dbReference>
<feature type="domain" description="DEAD-box RNA helicase Q" evidence="8">
    <location>
        <begin position="2"/>
        <end position="30"/>
    </location>
</feature>
<dbReference type="PANTHER" id="PTHR47959">
    <property type="entry name" value="ATP-DEPENDENT RNA HELICASE RHLE-RELATED"/>
    <property type="match status" value="1"/>
</dbReference>
<evidence type="ECO:0000259" key="8">
    <source>
        <dbReference type="PROSITE" id="PS51195"/>
    </source>
</evidence>
<feature type="region of interest" description="Disordered" evidence="6">
    <location>
        <begin position="500"/>
        <end position="542"/>
    </location>
</feature>
<organism evidence="9 10">
    <name type="scientific">Gaopeijia maritima</name>
    <dbReference type="NCBI Taxonomy" id="3119007"/>
    <lineage>
        <taxon>Bacteria</taxon>
        <taxon>Pseudomonadati</taxon>
        <taxon>Gemmatimonadota</taxon>
        <taxon>Longimicrobiia</taxon>
        <taxon>Gaopeijiales</taxon>
        <taxon>Gaopeijiaceae</taxon>
        <taxon>Gaopeijia</taxon>
    </lineage>
</organism>
<dbReference type="Gene3D" id="3.30.70.330">
    <property type="match status" value="1"/>
</dbReference>
<reference evidence="9 10" key="1">
    <citation type="submission" date="2024-02" db="EMBL/GenBank/DDBJ databases">
        <title>A novel Gemmatimonadota bacterium.</title>
        <authorList>
            <person name="Du Z.-J."/>
            <person name="Ye Y.-Q."/>
        </authorList>
    </citation>
    <scope>NUCLEOTIDE SEQUENCE [LARGE SCALE GENOMIC DNA]</scope>
    <source>
        <strain evidence="9 10">DH-20</strain>
    </source>
</reference>
<accession>A0ABU9E9F5</accession>
<evidence type="ECO:0000313" key="9">
    <source>
        <dbReference type="EMBL" id="MEK9501372.1"/>
    </source>
</evidence>
<name>A0ABU9E9F5_9BACT</name>
<keyword evidence="2 9" id="KW-0378">Hydrolase</keyword>
<dbReference type="SUPFAM" id="SSF52540">
    <property type="entry name" value="P-loop containing nucleoside triphosphate hydrolases"/>
    <property type="match status" value="1"/>
</dbReference>
<dbReference type="CDD" id="cd12252">
    <property type="entry name" value="RRM_DbpA"/>
    <property type="match status" value="1"/>
</dbReference>
<dbReference type="PROSITE" id="PS51195">
    <property type="entry name" value="Q_MOTIF"/>
    <property type="match status" value="1"/>
</dbReference>
<sequence>MDSFEELNLAPELVEALAAEGIERPTALQSAAIPVVQRGHNLVAAAAPGAGVLVAVGAPLLGRLEAVEGRPVGLILTPTADRARALAEALGRIAMATGHRVAALGAPWALPERASILIATPADLLAGLAESTLTLEGVEALVVDGAAILEQLGALADLEAVAEALPSESQRVIVSLPITPAVRDFADRHARRSVTVPPQDAEGAGDAVPARGTVAVRVVSGEKEEEAAALAHDLLTDDVRHLVVFVRSEDVAADLGDRLALRGFGVGPAGTEDAPVWLVVDDLEGRQALDALDDDTGAAVSYDAPADPDALDRRHGGGHGGTILAEPREAAHLRDVAARTGYRLDFQATRTGPRPTGGGLQALLARVESALATHDVDAYEIVLEPLFQRHGPAAVAAAALALLRASTPERSSAPAERASAAVPEGSAPYARLFVSLGSKDGVKPGDLVGAITGEAGIQGDEIGRIDIRETFSRVDVMRGVADKVIAALNGTTVRGRAVRVDLDRSERGGGRGSGDRPGGRPQGGRGGPPRGRSGPSGGRRRD</sequence>
<dbReference type="InterPro" id="IPR012677">
    <property type="entry name" value="Nucleotide-bd_a/b_plait_sf"/>
</dbReference>
<evidence type="ECO:0000313" key="10">
    <source>
        <dbReference type="Proteomes" id="UP001484239"/>
    </source>
</evidence>
<dbReference type="PROSITE" id="PS51192">
    <property type="entry name" value="HELICASE_ATP_BIND_1"/>
    <property type="match status" value="1"/>
</dbReference>
<feature type="short sequence motif" description="Q motif" evidence="5">
    <location>
        <begin position="2"/>
        <end position="30"/>
    </location>
</feature>
<evidence type="ECO:0000256" key="6">
    <source>
        <dbReference type="SAM" id="MobiDB-lite"/>
    </source>
</evidence>
<keyword evidence="3 9" id="KW-0347">Helicase</keyword>
<dbReference type="PANTHER" id="PTHR47959:SF13">
    <property type="entry name" value="ATP-DEPENDENT RNA HELICASE RHLE"/>
    <property type="match status" value="1"/>
</dbReference>
<dbReference type="Gene3D" id="3.40.50.300">
    <property type="entry name" value="P-loop containing nucleotide triphosphate hydrolases"/>
    <property type="match status" value="1"/>
</dbReference>